<keyword evidence="3" id="KW-1185">Reference proteome</keyword>
<feature type="compositionally biased region" description="Polar residues" evidence="1">
    <location>
        <begin position="77"/>
        <end position="95"/>
    </location>
</feature>
<dbReference type="Pfam" id="PF05186">
    <property type="entry name" value="Dpy-30"/>
    <property type="match status" value="1"/>
</dbReference>
<proteinExistence type="predicted"/>
<name>A0A210PIN7_MIZYE</name>
<evidence type="ECO:0000313" key="3">
    <source>
        <dbReference type="Proteomes" id="UP000242188"/>
    </source>
</evidence>
<evidence type="ECO:0000256" key="1">
    <source>
        <dbReference type="SAM" id="MobiDB-lite"/>
    </source>
</evidence>
<dbReference type="InterPro" id="IPR049630">
    <property type="entry name" value="DYDC-like_DD"/>
</dbReference>
<protein>
    <submittedName>
        <fullName evidence="2">Uncharacterized protein</fullName>
    </submittedName>
</protein>
<dbReference type="Proteomes" id="UP000242188">
    <property type="component" value="Unassembled WGS sequence"/>
</dbReference>
<dbReference type="CDD" id="cd22966">
    <property type="entry name" value="DD_DYDC-like"/>
    <property type="match status" value="1"/>
</dbReference>
<dbReference type="AlphaFoldDB" id="A0A210PIN7"/>
<sequence length="164" mass="17353">MSDPKKDAEAYSAYLRTKMGESLTDAIAQVIATRPRDPINFLANSLYKSRNMKSPSIQVAITRRLQMPKWTPGATGGSISQPETQSETCNVTKQVGSPRPAGSVQTSMGPSVPGGASVGGVTGSMKDADEDYDLGFGGPTAYVHETVLSLFSGIGDMFDDDKIS</sequence>
<dbReference type="EMBL" id="NEDP02076633">
    <property type="protein sequence ID" value="OWF36358.1"/>
    <property type="molecule type" value="Genomic_DNA"/>
</dbReference>
<evidence type="ECO:0000313" key="2">
    <source>
        <dbReference type="EMBL" id="OWF36358.1"/>
    </source>
</evidence>
<dbReference type="OrthoDB" id="2325716at2759"/>
<reference evidence="2 3" key="1">
    <citation type="journal article" date="2017" name="Nat. Ecol. Evol.">
        <title>Scallop genome provides insights into evolution of bilaterian karyotype and development.</title>
        <authorList>
            <person name="Wang S."/>
            <person name="Zhang J."/>
            <person name="Jiao W."/>
            <person name="Li J."/>
            <person name="Xun X."/>
            <person name="Sun Y."/>
            <person name="Guo X."/>
            <person name="Huan P."/>
            <person name="Dong B."/>
            <person name="Zhang L."/>
            <person name="Hu X."/>
            <person name="Sun X."/>
            <person name="Wang J."/>
            <person name="Zhao C."/>
            <person name="Wang Y."/>
            <person name="Wang D."/>
            <person name="Huang X."/>
            <person name="Wang R."/>
            <person name="Lv J."/>
            <person name="Li Y."/>
            <person name="Zhang Z."/>
            <person name="Liu B."/>
            <person name="Lu W."/>
            <person name="Hui Y."/>
            <person name="Liang J."/>
            <person name="Zhou Z."/>
            <person name="Hou R."/>
            <person name="Li X."/>
            <person name="Liu Y."/>
            <person name="Li H."/>
            <person name="Ning X."/>
            <person name="Lin Y."/>
            <person name="Zhao L."/>
            <person name="Xing Q."/>
            <person name="Dou J."/>
            <person name="Li Y."/>
            <person name="Mao J."/>
            <person name="Guo H."/>
            <person name="Dou H."/>
            <person name="Li T."/>
            <person name="Mu C."/>
            <person name="Jiang W."/>
            <person name="Fu Q."/>
            <person name="Fu X."/>
            <person name="Miao Y."/>
            <person name="Liu J."/>
            <person name="Yu Q."/>
            <person name="Li R."/>
            <person name="Liao H."/>
            <person name="Li X."/>
            <person name="Kong Y."/>
            <person name="Jiang Z."/>
            <person name="Chourrout D."/>
            <person name="Li R."/>
            <person name="Bao Z."/>
        </authorList>
    </citation>
    <scope>NUCLEOTIDE SEQUENCE [LARGE SCALE GENOMIC DNA]</scope>
    <source>
        <strain evidence="2 3">PY_sf001</strain>
    </source>
</reference>
<dbReference type="InterPro" id="IPR007858">
    <property type="entry name" value="Dpy-30_motif"/>
</dbReference>
<feature type="region of interest" description="Disordered" evidence="1">
    <location>
        <begin position="68"/>
        <end position="113"/>
    </location>
</feature>
<dbReference type="Gene3D" id="1.20.890.10">
    <property type="entry name" value="cAMP-dependent protein kinase regulatory subunit, dimerization-anchoring domain"/>
    <property type="match status" value="1"/>
</dbReference>
<gene>
    <name evidence="2" type="ORF">KP79_PYT11589</name>
</gene>
<comment type="caution">
    <text evidence="2">The sequence shown here is derived from an EMBL/GenBank/DDBJ whole genome shotgun (WGS) entry which is preliminary data.</text>
</comment>
<accession>A0A210PIN7</accession>
<organism evidence="2 3">
    <name type="scientific">Mizuhopecten yessoensis</name>
    <name type="common">Japanese scallop</name>
    <name type="synonym">Patinopecten yessoensis</name>
    <dbReference type="NCBI Taxonomy" id="6573"/>
    <lineage>
        <taxon>Eukaryota</taxon>
        <taxon>Metazoa</taxon>
        <taxon>Spiralia</taxon>
        <taxon>Lophotrochozoa</taxon>
        <taxon>Mollusca</taxon>
        <taxon>Bivalvia</taxon>
        <taxon>Autobranchia</taxon>
        <taxon>Pteriomorphia</taxon>
        <taxon>Pectinida</taxon>
        <taxon>Pectinoidea</taxon>
        <taxon>Pectinidae</taxon>
        <taxon>Mizuhopecten</taxon>
    </lineage>
</organism>